<proteinExistence type="predicted"/>
<dbReference type="InterPro" id="IPR017830">
    <property type="entry name" value="SQase_HpnE"/>
</dbReference>
<dbReference type="PaxDb" id="1198114-AciX9_1642"/>
<dbReference type="SUPFAM" id="SSF51905">
    <property type="entry name" value="FAD/NAD(P)-binding domain"/>
    <property type="match status" value="1"/>
</dbReference>
<evidence type="ECO:0000259" key="4">
    <source>
        <dbReference type="Pfam" id="PF01593"/>
    </source>
</evidence>
<keyword evidence="3" id="KW-0732">Signal</keyword>
<sequence length="453" mass="49639">MKPDVVVVGAGLAGLAAATALAEDGASVAVIERRPEVGGRVYSYEHPALGEVLDSQHVLLGCCTNLVDLCDWCGSGELIRWYDELTFLETNGNKSVMKPGILPAPSHQTLSFLRAPMLGVKDKVGIARGLMEFLRGYPEGDEESFATWLVRTGQTERAKRHFWEPVVVGALNDGFEQCSTKYAGKVFHETFLKSAEGGRLGIPKVPLTEFLAPIRRKAEELGVEFVKASVEELLQVDGGWVVKGGEVEVEAYAVVVATNFKEARKLVPGMADGPFVSAPITTVHLWYDRDVTGLDHAVLLDTRIQWVFAKSRIRGWTEGCYLELTISASWAELGMGREEILSSALRELEIFFPAVRGARLLKSGVLKEARATFSVTPGLDKFRPEQRTEWPGLYLAGDWTRTEWPSTMEGAVRSGRLAAGALRGELLRYMSPELAAGGLMKWLSTSRPALSRA</sequence>
<dbReference type="AlphaFoldDB" id="E8WY67"/>
<organism evidence="6">
    <name type="scientific">Granulicella tundricola (strain ATCC BAA-1859 / DSM 23138 / MP5ACTX9)</name>
    <dbReference type="NCBI Taxonomy" id="1198114"/>
    <lineage>
        <taxon>Bacteria</taxon>
        <taxon>Pseudomonadati</taxon>
        <taxon>Acidobacteriota</taxon>
        <taxon>Terriglobia</taxon>
        <taxon>Terriglobales</taxon>
        <taxon>Acidobacteriaceae</taxon>
        <taxon>Granulicella</taxon>
    </lineage>
</organism>
<dbReference type="EMBL" id="CP002480">
    <property type="protein sequence ID" value="ADW68694.1"/>
    <property type="molecule type" value="Genomic_DNA"/>
</dbReference>
<dbReference type="InterPro" id="IPR001613">
    <property type="entry name" value="Flavin_amine_oxidase"/>
</dbReference>
<comment type="cofactor">
    <cofactor evidence="1">
        <name>FAD</name>
        <dbReference type="ChEBI" id="CHEBI:57692"/>
    </cofactor>
</comment>
<keyword evidence="6" id="KW-1185">Reference proteome</keyword>
<dbReference type="PRINTS" id="PR00757">
    <property type="entry name" value="AMINEOXDASEF"/>
</dbReference>
<dbReference type="eggNOG" id="COG3349">
    <property type="taxonomic scope" value="Bacteria"/>
</dbReference>
<dbReference type="Proteomes" id="UP000000343">
    <property type="component" value="Chromosome"/>
</dbReference>
<dbReference type="Pfam" id="PF01593">
    <property type="entry name" value="Amino_oxidase"/>
    <property type="match status" value="1"/>
</dbReference>
<dbReference type="RefSeq" id="WP_013580013.1">
    <property type="nucleotide sequence ID" value="NC_015064.1"/>
</dbReference>
<dbReference type="InterPro" id="IPR050464">
    <property type="entry name" value="Zeta_carotene_desat/Oxidored"/>
</dbReference>
<dbReference type="HOGENOM" id="CLU_022687_2_0_0"/>
<evidence type="ECO:0000256" key="2">
    <source>
        <dbReference type="ARBA" id="ARBA00023002"/>
    </source>
</evidence>
<feature type="signal peptide" evidence="3">
    <location>
        <begin position="1"/>
        <end position="22"/>
    </location>
</feature>
<dbReference type="KEGG" id="acm:AciX9_1642"/>
<keyword evidence="2 5" id="KW-0560">Oxidoreductase</keyword>
<dbReference type="STRING" id="1198114.AciX9_1642"/>
<dbReference type="Gene3D" id="3.50.50.60">
    <property type="entry name" value="FAD/NAD(P)-binding domain"/>
    <property type="match status" value="3"/>
</dbReference>
<feature type="domain" description="Amine oxidase" evidence="4">
    <location>
        <begin position="12"/>
        <end position="421"/>
    </location>
</feature>
<dbReference type="EC" id="1.3.5.6" evidence="5"/>
<dbReference type="InterPro" id="IPR036188">
    <property type="entry name" value="FAD/NAD-bd_sf"/>
</dbReference>
<name>E8WY67_GRATM</name>
<protein>
    <submittedName>
        <fullName evidence="5">Squalene-associated FAD-dependent desaturase</fullName>
        <ecNumber evidence="5">1.3.5.6</ecNumber>
    </submittedName>
</protein>
<dbReference type="OrthoDB" id="9814556at2"/>
<feature type="chain" id="PRO_5003230063" evidence="3">
    <location>
        <begin position="23"/>
        <end position="453"/>
    </location>
</feature>
<evidence type="ECO:0000256" key="1">
    <source>
        <dbReference type="ARBA" id="ARBA00001974"/>
    </source>
</evidence>
<dbReference type="PANTHER" id="PTHR42923">
    <property type="entry name" value="PROTOPORPHYRINOGEN OXIDASE"/>
    <property type="match status" value="1"/>
</dbReference>
<dbReference type="NCBIfam" id="TIGR03467">
    <property type="entry name" value="HpnE"/>
    <property type="match status" value="1"/>
</dbReference>
<dbReference type="GO" id="GO:0016719">
    <property type="term" value="F:9,9'-di-cis-zeta-carotene desaturase activity"/>
    <property type="evidence" value="ECO:0007669"/>
    <property type="project" value="UniProtKB-EC"/>
</dbReference>
<evidence type="ECO:0000313" key="6">
    <source>
        <dbReference type="Proteomes" id="UP000000343"/>
    </source>
</evidence>
<dbReference type="PANTHER" id="PTHR42923:SF47">
    <property type="entry name" value="BLR3003 PROTEIN"/>
    <property type="match status" value="1"/>
</dbReference>
<evidence type="ECO:0000313" key="5">
    <source>
        <dbReference type="EMBL" id="ADW68694.1"/>
    </source>
</evidence>
<reference evidence="6" key="1">
    <citation type="submission" date="2011-01" db="EMBL/GenBank/DDBJ databases">
        <title>Complete sequence of chromosome of Acidobacterium sp. MP5ACTX9.</title>
        <authorList>
            <consortium name="US DOE Joint Genome Institute"/>
            <person name="Lucas S."/>
            <person name="Copeland A."/>
            <person name="Lapidus A."/>
            <person name="Cheng J.-F."/>
            <person name="Goodwin L."/>
            <person name="Pitluck S."/>
            <person name="Teshima H."/>
            <person name="Detter J.C."/>
            <person name="Han C."/>
            <person name="Tapia R."/>
            <person name="Land M."/>
            <person name="Hauser L."/>
            <person name="Kyrpides N."/>
            <person name="Ivanova N."/>
            <person name="Ovchinnikova G."/>
            <person name="Pagani I."/>
            <person name="Rawat S.R."/>
            <person name="Mannisto M."/>
            <person name="Haggblom M.M."/>
            <person name="Woyke T."/>
        </authorList>
    </citation>
    <scope>NUCLEOTIDE SEQUENCE [LARGE SCALE GENOMIC DNA]</scope>
    <source>
        <strain evidence="6">MP5ACTX9</strain>
    </source>
</reference>
<accession>E8WY67</accession>
<gene>
    <name evidence="5" type="ordered locus">AciX9_1642</name>
</gene>
<dbReference type="InterPro" id="IPR002937">
    <property type="entry name" value="Amino_oxidase"/>
</dbReference>
<evidence type="ECO:0000256" key="3">
    <source>
        <dbReference type="SAM" id="SignalP"/>
    </source>
</evidence>